<evidence type="ECO:0000256" key="1">
    <source>
        <dbReference type="SAM" id="MobiDB-lite"/>
    </source>
</evidence>
<comment type="caution">
    <text evidence="3">The sequence shown here is derived from an EMBL/GenBank/DDBJ whole genome shotgun (WGS) entry which is preliminary data.</text>
</comment>
<gene>
    <name evidence="3" type="ORF">E4665_01550</name>
</gene>
<reference evidence="3 4" key="1">
    <citation type="journal article" date="2015" name="Int. J. Syst. Evol. Microbiol.">
        <title>Sporolactobacillus shoreae sp. nov. and Sporolactobacillus spathodeae sp. nov., two spore-forming lactic acid bacteria isolated from tree barks in Thailand.</title>
        <authorList>
            <person name="Thamacharoensuk T."/>
            <person name="Kitahara M."/>
            <person name="Ohkuma M."/>
            <person name="Thongchul N."/>
            <person name="Tanasupawat S."/>
        </authorList>
    </citation>
    <scope>NUCLEOTIDE SEQUENCE [LARGE SCALE GENOMIC DNA]</scope>
    <source>
        <strain evidence="3 4">BK92</strain>
    </source>
</reference>
<feature type="compositionally biased region" description="Basic and acidic residues" evidence="1">
    <location>
        <begin position="20"/>
        <end position="29"/>
    </location>
</feature>
<dbReference type="AlphaFoldDB" id="A0A4Z0GT34"/>
<dbReference type="OrthoDB" id="2628646at2"/>
<feature type="transmembrane region" description="Helical" evidence="2">
    <location>
        <begin position="96"/>
        <end position="113"/>
    </location>
</feature>
<name>A0A4Z0GT34_9BACL</name>
<keyword evidence="2" id="KW-1133">Transmembrane helix</keyword>
<evidence type="ECO:0000313" key="3">
    <source>
        <dbReference type="EMBL" id="TGB00389.1"/>
    </source>
</evidence>
<protein>
    <submittedName>
        <fullName evidence="3">Uncharacterized protein</fullName>
    </submittedName>
</protein>
<feature type="compositionally biased region" description="Polar residues" evidence="1">
    <location>
        <begin position="1"/>
        <end position="14"/>
    </location>
</feature>
<keyword evidence="4" id="KW-1185">Reference proteome</keyword>
<proteinExistence type="predicted"/>
<keyword evidence="2" id="KW-0472">Membrane</keyword>
<organism evidence="3 4">
    <name type="scientific">Sporolactobacillus shoreae</name>
    <dbReference type="NCBI Taxonomy" id="1465501"/>
    <lineage>
        <taxon>Bacteria</taxon>
        <taxon>Bacillati</taxon>
        <taxon>Bacillota</taxon>
        <taxon>Bacilli</taxon>
        <taxon>Bacillales</taxon>
        <taxon>Sporolactobacillaceae</taxon>
        <taxon>Sporolactobacillus</taxon>
    </lineage>
</organism>
<sequence>MSDNYGQWPMNQPLYTPHEMTMRDPENSDNKAEIQNIGRKYMNYHVIAQLKDGSRQEGIIDGIRNDGIVILVPEDIEEDQRQFTGQRPRFRRFRRFLFPFSLFAFPFLFPFPHHR</sequence>
<keyword evidence="2" id="KW-0812">Transmembrane</keyword>
<evidence type="ECO:0000313" key="4">
    <source>
        <dbReference type="Proteomes" id="UP000298347"/>
    </source>
</evidence>
<dbReference type="RefSeq" id="WP_135347034.1">
    <property type="nucleotide sequence ID" value="NZ_SRJD01000001.1"/>
</dbReference>
<evidence type="ECO:0000256" key="2">
    <source>
        <dbReference type="SAM" id="Phobius"/>
    </source>
</evidence>
<feature type="region of interest" description="Disordered" evidence="1">
    <location>
        <begin position="1"/>
        <end position="29"/>
    </location>
</feature>
<dbReference type="Proteomes" id="UP000298347">
    <property type="component" value="Unassembled WGS sequence"/>
</dbReference>
<dbReference type="EMBL" id="SRJD01000001">
    <property type="protein sequence ID" value="TGB00389.1"/>
    <property type="molecule type" value="Genomic_DNA"/>
</dbReference>
<accession>A0A4Z0GT34</accession>